<dbReference type="Proteomes" id="UP000472276">
    <property type="component" value="Unassembled WGS sequence"/>
</dbReference>
<sequence>MAPINTVQNEGFRKMINTLDKRYTVPSRNYFSNVALPALYTQCRATVETELQAVQHFAATTKCISRLQRWERAKLHGLNPPEEIRDLLLQTHADPEYNLSLWSGYPL</sequence>
<keyword evidence="2" id="KW-1185">Reference proteome</keyword>
<name>A0A668TV34_OREAU</name>
<dbReference type="PANTHER" id="PTHR14303:SF0">
    <property type="entry name" value="DNA POLYMERASE DELTA SUBUNIT 4"/>
    <property type="match status" value="1"/>
</dbReference>
<dbReference type="AlphaFoldDB" id="A0A668TV34"/>
<dbReference type="GO" id="GO:0006261">
    <property type="term" value="P:DNA-templated DNA replication"/>
    <property type="evidence" value="ECO:0007669"/>
    <property type="project" value="TreeGrafter"/>
</dbReference>
<dbReference type="Pfam" id="PF04081">
    <property type="entry name" value="DNA_pol_delta_4"/>
    <property type="match status" value="1"/>
</dbReference>
<dbReference type="Ensembl" id="ENSOABT00000031261.2">
    <property type="protein sequence ID" value="ENSOABP00000030423.2"/>
    <property type="gene ID" value="ENSOABG00000014080.2"/>
</dbReference>
<evidence type="ECO:0000313" key="2">
    <source>
        <dbReference type="Proteomes" id="UP000472276"/>
    </source>
</evidence>
<dbReference type="InterPro" id="IPR007218">
    <property type="entry name" value="DNA_pol_delta_4"/>
</dbReference>
<proteinExistence type="predicted"/>
<dbReference type="GO" id="GO:0000731">
    <property type="term" value="P:DNA synthesis involved in DNA repair"/>
    <property type="evidence" value="ECO:0007669"/>
    <property type="project" value="InterPro"/>
</dbReference>
<dbReference type="OMA" id="CTGISRM"/>
<organism evidence="1 2">
    <name type="scientific">Oreochromis aureus</name>
    <name type="common">Israeli tilapia</name>
    <name type="synonym">Chromis aureus</name>
    <dbReference type="NCBI Taxonomy" id="47969"/>
    <lineage>
        <taxon>Eukaryota</taxon>
        <taxon>Metazoa</taxon>
        <taxon>Chordata</taxon>
        <taxon>Craniata</taxon>
        <taxon>Vertebrata</taxon>
        <taxon>Euteleostomi</taxon>
        <taxon>Actinopterygii</taxon>
        <taxon>Neopterygii</taxon>
        <taxon>Teleostei</taxon>
        <taxon>Neoteleostei</taxon>
        <taxon>Acanthomorphata</taxon>
        <taxon>Ovalentaria</taxon>
        <taxon>Cichlomorphae</taxon>
        <taxon>Cichliformes</taxon>
        <taxon>Cichlidae</taxon>
        <taxon>African cichlids</taxon>
        <taxon>Pseudocrenilabrinae</taxon>
        <taxon>Oreochromini</taxon>
        <taxon>Oreochromis</taxon>
    </lineage>
</organism>
<dbReference type="GO" id="GO:0003887">
    <property type="term" value="F:DNA-directed DNA polymerase activity"/>
    <property type="evidence" value="ECO:0007669"/>
    <property type="project" value="TreeGrafter"/>
</dbReference>
<dbReference type="SUPFAM" id="SSF140996">
    <property type="entry name" value="Hermes dimerisation domain"/>
    <property type="match status" value="1"/>
</dbReference>
<protein>
    <submittedName>
        <fullName evidence="1">Uncharacterized protein</fullName>
    </submittedName>
</protein>
<dbReference type="PANTHER" id="PTHR14303">
    <property type="entry name" value="DNA POLYMERASE DELTA SUBUNIT 4"/>
    <property type="match status" value="1"/>
</dbReference>
<reference evidence="1" key="1">
    <citation type="submission" date="2025-08" db="UniProtKB">
        <authorList>
            <consortium name="Ensembl"/>
        </authorList>
    </citation>
    <scope>IDENTIFICATION</scope>
</reference>
<evidence type="ECO:0000313" key="1">
    <source>
        <dbReference type="Ensembl" id="ENSOABP00000030423.2"/>
    </source>
</evidence>
<dbReference type="GO" id="GO:0043625">
    <property type="term" value="C:delta DNA polymerase complex"/>
    <property type="evidence" value="ECO:0007669"/>
    <property type="project" value="TreeGrafter"/>
</dbReference>
<reference evidence="1" key="2">
    <citation type="submission" date="2025-09" db="UniProtKB">
        <authorList>
            <consortium name="Ensembl"/>
        </authorList>
    </citation>
    <scope>IDENTIFICATION</scope>
</reference>
<accession>A0A668TV34</accession>